<evidence type="ECO:0000256" key="2">
    <source>
        <dbReference type="ARBA" id="ARBA00008854"/>
    </source>
</evidence>
<comment type="similarity">
    <text evidence="2">Belongs to the LemA family.</text>
</comment>
<reference evidence="7 8" key="1">
    <citation type="journal article" date="2016" name="Antonie Van Leeuwenhoek">
        <title>Denitratimonas tolerans gen. nov., sp. nov., a denitrifying bacterium isolated from a bioreactor for tannery wastewater treatment.</title>
        <authorList>
            <person name="Han S.I."/>
            <person name="Kim J.O."/>
            <person name="Lee Y.R."/>
            <person name="Ekpeghere K.I."/>
            <person name="Koh S.C."/>
            <person name="Whang K.S."/>
        </authorList>
    </citation>
    <scope>NUCLEOTIDE SEQUENCE [LARGE SCALE GENOMIC DNA]</scope>
    <source>
        <strain evidence="7 8">KACC 17565</strain>
    </source>
</reference>
<dbReference type="Pfam" id="PF04011">
    <property type="entry name" value="LemA"/>
    <property type="match status" value="1"/>
</dbReference>
<accession>A0AAW9R0C0</accession>
<dbReference type="PANTHER" id="PTHR34478:SF1">
    <property type="entry name" value="PROTEIN LEMA"/>
    <property type="match status" value="1"/>
</dbReference>
<sequence length="202" mass="21923">MSAILLFLLVIFGAGFALVLFVVALYNGLIQGRNAYKNAFAQIDVQLNRRYDLIPNLVEVAKTYMAHERETLEAVIRARSTAIAGLGAAKANPGDAAAMAQLAGAENGLGAALGRLMMVSESYPDLKANQNMAQLSEELTSTENKVAFARQAYNDQVMSYNNKREMFPSSIVAGMFNFQPAALLEITADDAHKREAPKVSFN</sequence>
<evidence type="ECO:0000256" key="1">
    <source>
        <dbReference type="ARBA" id="ARBA00004167"/>
    </source>
</evidence>
<gene>
    <name evidence="7" type="ORF">WB794_06900</name>
</gene>
<dbReference type="RefSeq" id="WP_337335113.1">
    <property type="nucleotide sequence ID" value="NZ_JBBDHC010000007.1"/>
</dbReference>
<dbReference type="InterPro" id="IPR007156">
    <property type="entry name" value="MamQ_LemA"/>
</dbReference>
<dbReference type="AlphaFoldDB" id="A0AAW9R0C0"/>
<dbReference type="GO" id="GO:0016020">
    <property type="term" value="C:membrane"/>
    <property type="evidence" value="ECO:0007669"/>
    <property type="project" value="UniProtKB-SubCell"/>
</dbReference>
<dbReference type="SUPFAM" id="SSF140478">
    <property type="entry name" value="LemA-like"/>
    <property type="match status" value="1"/>
</dbReference>
<evidence type="ECO:0000256" key="4">
    <source>
        <dbReference type="ARBA" id="ARBA00022989"/>
    </source>
</evidence>
<evidence type="ECO:0000256" key="6">
    <source>
        <dbReference type="SAM" id="Phobius"/>
    </source>
</evidence>
<evidence type="ECO:0000313" key="8">
    <source>
        <dbReference type="Proteomes" id="UP001364472"/>
    </source>
</evidence>
<keyword evidence="4 6" id="KW-1133">Transmembrane helix</keyword>
<dbReference type="PANTHER" id="PTHR34478">
    <property type="entry name" value="PROTEIN LEMA"/>
    <property type="match status" value="1"/>
</dbReference>
<dbReference type="Proteomes" id="UP001364472">
    <property type="component" value="Unassembled WGS sequence"/>
</dbReference>
<dbReference type="EMBL" id="JBBDHC010000007">
    <property type="protein sequence ID" value="MEJ1249400.1"/>
    <property type="molecule type" value="Genomic_DNA"/>
</dbReference>
<evidence type="ECO:0000313" key="7">
    <source>
        <dbReference type="EMBL" id="MEJ1249400.1"/>
    </source>
</evidence>
<feature type="transmembrane region" description="Helical" evidence="6">
    <location>
        <begin position="6"/>
        <end position="29"/>
    </location>
</feature>
<comment type="caution">
    <text evidence="7">The sequence shown here is derived from an EMBL/GenBank/DDBJ whole genome shotgun (WGS) entry which is preliminary data.</text>
</comment>
<evidence type="ECO:0000256" key="5">
    <source>
        <dbReference type="ARBA" id="ARBA00023136"/>
    </source>
</evidence>
<dbReference type="InterPro" id="IPR023353">
    <property type="entry name" value="LemA-like_dom_sf"/>
</dbReference>
<name>A0AAW9R0C0_9GAMM</name>
<keyword evidence="3 6" id="KW-0812">Transmembrane</keyword>
<organism evidence="7 8">
    <name type="scientific">Denitratimonas tolerans</name>
    <dbReference type="NCBI Taxonomy" id="1338420"/>
    <lineage>
        <taxon>Bacteria</taxon>
        <taxon>Pseudomonadati</taxon>
        <taxon>Pseudomonadota</taxon>
        <taxon>Gammaproteobacteria</taxon>
        <taxon>Lysobacterales</taxon>
        <taxon>Lysobacteraceae</taxon>
        <taxon>Denitratimonas</taxon>
    </lineage>
</organism>
<keyword evidence="8" id="KW-1185">Reference proteome</keyword>
<keyword evidence="5 6" id="KW-0472">Membrane</keyword>
<evidence type="ECO:0000256" key="3">
    <source>
        <dbReference type="ARBA" id="ARBA00022692"/>
    </source>
</evidence>
<dbReference type="Gene3D" id="1.20.1440.20">
    <property type="entry name" value="LemA-like domain"/>
    <property type="match status" value="1"/>
</dbReference>
<comment type="subcellular location">
    <subcellularLocation>
        <location evidence="1">Membrane</location>
        <topology evidence="1">Single-pass membrane protein</topology>
    </subcellularLocation>
</comment>
<protein>
    <submittedName>
        <fullName evidence="7">LemA family protein</fullName>
    </submittedName>
</protein>
<proteinExistence type="inferred from homology"/>